<evidence type="ECO:0000313" key="2">
    <source>
        <dbReference type="EMBL" id="KAJ8333723.1"/>
    </source>
</evidence>
<gene>
    <name evidence="2" type="ORF">SKAU_G00410420</name>
</gene>
<organism evidence="2 3">
    <name type="scientific">Synaphobranchus kaupii</name>
    <name type="common">Kaup's arrowtooth eel</name>
    <dbReference type="NCBI Taxonomy" id="118154"/>
    <lineage>
        <taxon>Eukaryota</taxon>
        <taxon>Metazoa</taxon>
        <taxon>Chordata</taxon>
        <taxon>Craniata</taxon>
        <taxon>Vertebrata</taxon>
        <taxon>Euteleostomi</taxon>
        <taxon>Actinopterygii</taxon>
        <taxon>Neopterygii</taxon>
        <taxon>Teleostei</taxon>
        <taxon>Anguilliformes</taxon>
        <taxon>Synaphobranchidae</taxon>
        <taxon>Synaphobranchus</taxon>
    </lineage>
</organism>
<proteinExistence type="predicted"/>
<name>A0A9Q1E7N1_SYNKA</name>
<keyword evidence="3" id="KW-1185">Reference proteome</keyword>
<evidence type="ECO:0000313" key="3">
    <source>
        <dbReference type="Proteomes" id="UP001152622"/>
    </source>
</evidence>
<reference evidence="2" key="1">
    <citation type="journal article" date="2023" name="Science">
        <title>Genome structures resolve the early diversification of teleost fishes.</title>
        <authorList>
            <person name="Parey E."/>
            <person name="Louis A."/>
            <person name="Montfort J."/>
            <person name="Bouchez O."/>
            <person name="Roques C."/>
            <person name="Iampietro C."/>
            <person name="Lluch J."/>
            <person name="Castinel A."/>
            <person name="Donnadieu C."/>
            <person name="Desvignes T."/>
            <person name="Floi Bucao C."/>
            <person name="Jouanno E."/>
            <person name="Wen M."/>
            <person name="Mejri S."/>
            <person name="Dirks R."/>
            <person name="Jansen H."/>
            <person name="Henkel C."/>
            <person name="Chen W.J."/>
            <person name="Zahm M."/>
            <person name="Cabau C."/>
            <person name="Klopp C."/>
            <person name="Thompson A.W."/>
            <person name="Robinson-Rechavi M."/>
            <person name="Braasch I."/>
            <person name="Lecointre G."/>
            <person name="Bobe J."/>
            <person name="Postlethwait J.H."/>
            <person name="Berthelot C."/>
            <person name="Roest Crollius H."/>
            <person name="Guiguen Y."/>
        </authorList>
    </citation>
    <scope>NUCLEOTIDE SEQUENCE</scope>
    <source>
        <strain evidence="2">WJC10195</strain>
    </source>
</reference>
<comment type="caution">
    <text evidence="2">The sequence shown here is derived from an EMBL/GenBank/DDBJ whole genome shotgun (WGS) entry which is preliminary data.</text>
</comment>
<accession>A0A9Q1E7N1</accession>
<protein>
    <submittedName>
        <fullName evidence="2">Uncharacterized protein</fullName>
    </submittedName>
</protein>
<sequence>MTQQLAIVTAKHQRDWDRHVHLVFIVCRSAVQDSTSCTPALLMLGRELCTPAEMAFGKAPDTPAVPPGLEYARRLQDRLETAHAFARQQLESAGVRQKRNFDLRTRGRHFQAVVLGLRDSPGLHAEAPVGQGEARPPPQASRRHRSPPGCFRDFVVPSGRETLGGGA</sequence>
<evidence type="ECO:0000256" key="1">
    <source>
        <dbReference type="SAM" id="MobiDB-lite"/>
    </source>
</evidence>
<feature type="region of interest" description="Disordered" evidence="1">
    <location>
        <begin position="122"/>
        <end position="167"/>
    </location>
</feature>
<dbReference type="EMBL" id="JAINUF010000022">
    <property type="protein sequence ID" value="KAJ8333723.1"/>
    <property type="molecule type" value="Genomic_DNA"/>
</dbReference>
<dbReference type="Proteomes" id="UP001152622">
    <property type="component" value="Chromosome 22"/>
</dbReference>
<dbReference type="OrthoDB" id="8929292at2759"/>
<dbReference type="AlphaFoldDB" id="A0A9Q1E7N1"/>